<dbReference type="AlphaFoldDB" id="A0A1M6RA63"/>
<dbReference type="InterPro" id="IPR051329">
    <property type="entry name" value="NIR_SIR_4Fe-4S"/>
</dbReference>
<evidence type="ECO:0000256" key="5">
    <source>
        <dbReference type="ARBA" id="ARBA00023002"/>
    </source>
</evidence>
<evidence type="ECO:0000259" key="8">
    <source>
        <dbReference type="Pfam" id="PF01077"/>
    </source>
</evidence>
<keyword evidence="5" id="KW-0560">Oxidoreductase</keyword>
<dbReference type="InterPro" id="IPR045854">
    <property type="entry name" value="NO2/SO3_Rdtase_4Fe4S_sf"/>
</dbReference>
<dbReference type="GO" id="GO:0051539">
    <property type="term" value="F:4 iron, 4 sulfur cluster binding"/>
    <property type="evidence" value="ECO:0007669"/>
    <property type="project" value="UniProtKB-KW"/>
</dbReference>
<evidence type="ECO:0000256" key="3">
    <source>
        <dbReference type="ARBA" id="ARBA00022617"/>
    </source>
</evidence>
<dbReference type="InterPro" id="IPR006066">
    <property type="entry name" value="NO2/SO3_Rdtase_FeS/sirohaem_BS"/>
</dbReference>
<evidence type="ECO:0000256" key="6">
    <source>
        <dbReference type="ARBA" id="ARBA00023004"/>
    </source>
</evidence>
<dbReference type="Proteomes" id="UP000185812">
    <property type="component" value="Unassembled WGS sequence"/>
</dbReference>
<dbReference type="GO" id="GO:0020037">
    <property type="term" value="F:heme binding"/>
    <property type="evidence" value="ECO:0007669"/>
    <property type="project" value="InterPro"/>
</dbReference>
<dbReference type="InterPro" id="IPR012798">
    <property type="entry name" value="Cbl_synth_CobG-like"/>
</dbReference>
<keyword evidence="11" id="KW-1185">Reference proteome</keyword>
<keyword evidence="6" id="KW-0408">Iron</keyword>
<sequence length="603" mass="65967">MQAMPHMPDLPFSEEQKQYLQGFMAGVLQRGGLTFVGQTADGRLTHEPEQAVRDLATPPPAETLYGTPVDRLCKQERIKLAQHPLDIWDRVLENAAAGRFPEGDDVFRYKALGLFYVAPAQNAFMLRCRIAGGFLSSRQAHGLADLAERYGAGYLDLTTRANIQIREIGARDAANVLMALADLGLTSRGAGADNIRNITATPTTGFDLQELYDVRPLVRSLYYYILHSRDLYNLPRKFNVAFDSGGVITAAADTNDLAFVAVRVEEGHDVPPGVYFRIELGGITGHGSFAQDTGFMVPPEACIATAAAIIRVYLEHGDRTNRKKARLKYLLERWGVERFMEAVQERLAFPLIRFPRASCAPRPPRIPGAHIGIHPQRPEGHYYVGIDVPVGRLQASQLHALADLAERYGTGELRLTVFQNLLIPGVAEENLEPLCAALRQLGLSPESTSLRQGLVACTGNAGCPYARTNTKAHALALVRYLEEEAGIDIDQPLNIHLTGCPHSCAQHYCGDIGLLGVKVKTSAGETVEGYDIVLGGGLEADQGLARVVARGVPFEEVPPLLAHLLHTYLQQRQENESFAAFTRRLDPAALEALITDSKPSQTP</sequence>
<dbReference type="NCBIfam" id="NF007126">
    <property type="entry name" value="PRK09567.1"/>
    <property type="match status" value="1"/>
</dbReference>
<proteinExistence type="inferred from homology"/>
<keyword evidence="3" id="KW-0349">Heme</keyword>
<dbReference type="NCBIfam" id="TIGR02435">
    <property type="entry name" value="CobG"/>
    <property type="match status" value="1"/>
</dbReference>
<evidence type="ECO:0000313" key="11">
    <source>
        <dbReference type="Proteomes" id="UP000185812"/>
    </source>
</evidence>
<dbReference type="SUPFAM" id="SSF56014">
    <property type="entry name" value="Nitrite and sulphite reductase 4Fe-4S domain-like"/>
    <property type="match status" value="2"/>
</dbReference>
<dbReference type="PRINTS" id="PR00397">
    <property type="entry name" value="SIROHAEM"/>
</dbReference>
<dbReference type="PANTHER" id="PTHR32439">
    <property type="entry name" value="FERREDOXIN--NITRITE REDUCTASE, CHLOROPLASTIC"/>
    <property type="match status" value="1"/>
</dbReference>
<dbReference type="PANTHER" id="PTHR32439:SF0">
    <property type="entry name" value="FERREDOXIN--NITRITE REDUCTASE, CHLOROPLASTIC"/>
    <property type="match status" value="1"/>
</dbReference>
<reference evidence="11" key="1">
    <citation type="submission" date="2016-11" db="EMBL/GenBank/DDBJ databases">
        <authorList>
            <person name="Varghese N."/>
            <person name="Submissions S."/>
        </authorList>
    </citation>
    <scope>NUCLEOTIDE SEQUENCE [LARGE SCALE GENOMIC DNA]</scope>
    <source>
        <strain evidence="11">DSM 22212</strain>
    </source>
</reference>
<dbReference type="Gene3D" id="3.90.480.10">
    <property type="entry name" value="Sulfite Reductase Hemoprotein,Domain 2"/>
    <property type="match status" value="1"/>
</dbReference>
<name>A0A1M6RA63_9BACT</name>
<dbReference type="GO" id="GO:0016491">
    <property type="term" value="F:oxidoreductase activity"/>
    <property type="evidence" value="ECO:0007669"/>
    <property type="project" value="UniProtKB-KW"/>
</dbReference>
<dbReference type="Pfam" id="PF01077">
    <property type="entry name" value="NIR_SIR"/>
    <property type="match status" value="2"/>
</dbReference>
<dbReference type="Pfam" id="PF03460">
    <property type="entry name" value="NIR_SIR_ferr"/>
    <property type="match status" value="2"/>
</dbReference>
<feature type="domain" description="Nitrite/sulphite reductase 4Fe-4S" evidence="8">
    <location>
        <begin position="454"/>
        <end position="576"/>
    </location>
</feature>
<evidence type="ECO:0000259" key="9">
    <source>
        <dbReference type="Pfam" id="PF03460"/>
    </source>
</evidence>
<dbReference type="EMBL" id="FRAU01000002">
    <property type="protein sequence ID" value="SHK29207.1"/>
    <property type="molecule type" value="Genomic_DNA"/>
</dbReference>
<evidence type="ECO:0000256" key="2">
    <source>
        <dbReference type="ARBA" id="ARBA00022485"/>
    </source>
</evidence>
<keyword evidence="2" id="KW-0004">4Fe-4S</keyword>
<organism evidence="10 11">
    <name type="scientific">Rhodothermus profundi</name>
    <dbReference type="NCBI Taxonomy" id="633813"/>
    <lineage>
        <taxon>Bacteria</taxon>
        <taxon>Pseudomonadati</taxon>
        <taxon>Rhodothermota</taxon>
        <taxon>Rhodothermia</taxon>
        <taxon>Rhodothermales</taxon>
        <taxon>Rhodothermaceae</taxon>
        <taxon>Rhodothermus</taxon>
    </lineage>
</organism>
<keyword evidence="4" id="KW-0479">Metal-binding</keyword>
<evidence type="ECO:0000313" key="10">
    <source>
        <dbReference type="EMBL" id="SHK29207.1"/>
    </source>
</evidence>
<feature type="domain" description="Nitrite/sulphite reductase 4Fe-4S" evidence="8">
    <location>
        <begin position="192"/>
        <end position="349"/>
    </location>
</feature>
<dbReference type="InterPro" id="IPR005117">
    <property type="entry name" value="NiRdtase/SiRdtase_haem-b_fer"/>
</dbReference>
<protein>
    <submittedName>
        <fullName evidence="10">NAD(P)H-dependent nitrite reductase catalytic subunit</fullName>
    </submittedName>
</protein>
<dbReference type="InterPro" id="IPR006067">
    <property type="entry name" value="NO2/SO3_Rdtase_4Fe4S_dom"/>
</dbReference>
<dbReference type="Gene3D" id="3.30.413.10">
    <property type="entry name" value="Sulfite Reductase Hemoprotein, domain 1"/>
    <property type="match status" value="2"/>
</dbReference>
<dbReference type="InterPro" id="IPR036136">
    <property type="entry name" value="Nit/Sulf_reduc_fer-like_dom_sf"/>
</dbReference>
<dbReference type="PROSITE" id="PS00365">
    <property type="entry name" value="NIR_SIR"/>
    <property type="match status" value="1"/>
</dbReference>
<dbReference type="SUPFAM" id="SSF55124">
    <property type="entry name" value="Nitrite/Sulfite reductase N-terminal domain-like"/>
    <property type="match status" value="2"/>
</dbReference>
<dbReference type="GO" id="GO:0046872">
    <property type="term" value="F:metal ion binding"/>
    <property type="evidence" value="ECO:0007669"/>
    <property type="project" value="UniProtKB-KW"/>
</dbReference>
<dbReference type="STRING" id="633813.SAMN04488087_0758"/>
<evidence type="ECO:0000256" key="7">
    <source>
        <dbReference type="ARBA" id="ARBA00023014"/>
    </source>
</evidence>
<evidence type="ECO:0000256" key="4">
    <source>
        <dbReference type="ARBA" id="ARBA00022723"/>
    </source>
</evidence>
<comment type="similarity">
    <text evidence="1">Belongs to the nitrite and sulfite reductase 4Fe-4S domain family.</text>
</comment>
<evidence type="ECO:0000256" key="1">
    <source>
        <dbReference type="ARBA" id="ARBA00010429"/>
    </source>
</evidence>
<keyword evidence="7" id="KW-0411">Iron-sulfur</keyword>
<accession>A0A1M6RA63</accession>
<gene>
    <name evidence="10" type="ORF">SAMN04488087_0758</name>
</gene>
<feature type="domain" description="Nitrite/Sulfite reductase ferredoxin-like" evidence="9">
    <location>
        <begin position="374"/>
        <end position="440"/>
    </location>
</feature>
<feature type="domain" description="Nitrite/Sulfite reductase ferredoxin-like" evidence="9">
    <location>
        <begin position="123"/>
        <end position="181"/>
    </location>
</feature>